<organism evidence="2 3">
    <name type="scientific">Anopheles stephensi</name>
    <name type="common">Indo-Pakistan malaria mosquito</name>
    <dbReference type="NCBI Taxonomy" id="30069"/>
    <lineage>
        <taxon>Eukaryota</taxon>
        <taxon>Metazoa</taxon>
        <taxon>Ecdysozoa</taxon>
        <taxon>Arthropoda</taxon>
        <taxon>Hexapoda</taxon>
        <taxon>Insecta</taxon>
        <taxon>Pterygota</taxon>
        <taxon>Neoptera</taxon>
        <taxon>Endopterygota</taxon>
        <taxon>Diptera</taxon>
        <taxon>Nematocera</taxon>
        <taxon>Culicoidea</taxon>
        <taxon>Culicidae</taxon>
        <taxon>Anophelinae</taxon>
        <taxon>Anopheles</taxon>
    </lineage>
</organism>
<dbReference type="PANTHER" id="PTHR20898">
    <property type="entry name" value="DAEDALUS ON 3-RELATED-RELATED"/>
    <property type="match status" value="1"/>
</dbReference>
<dbReference type="Gene3D" id="2.70.220.10">
    <property type="entry name" value="Ganglioside GM2 activator"/>
    <property type="match status" value="1"/>
</dbReference>
<dbReference type="AlphaFoldDB" id="A0A182YBK8"/>
<dbReference type="VEuPathDB" id="VectorBase:ASTE008449"/>
<dbReference type="PANTHER" id="PTHR20898:SF1">
    <property type="entry name" value="MD-2-RELATED LIPID-RECOGNITION DOMAIN-CONTAINING PROTEIN"/>
    <property type="match status" value="1"/>
</dbReference>
<evidence type="ECO:0000256" key="1">
    <source>
        <dbReference type="ARBA" id="ARBA00022729"/>
    </source>
</evidence>
<dbReference type="InterPro" id="IPR010512">
    <property type="entry name" value="DUF1091"/>
</dbReference>
<dbReference type="VEuPathDB" id="VectorBase:ASTEI20_038460"/>
<reference evidence="3" key="1">
    <citation type="journal article" date="2014" name="Genome Biol.">
        <title>Genome analysis of a major urban malaria vector mosquito, Anopheles stephensi.</title>
        <authorList>
            <person name="Jiang X."/>
            <person name="Peery A."/>
            <person name="Hall A.B."/>
            <person name="Sharma A."/>
            <person name="Chen X.G."/>
            <person name="Waterhouse R.M."/>
            <person name="Komissarov A."/>
            <person name="Riehle M.M."/>
            <person name="Shouche Y."/>
            <person name="Sharakhova M.V."/>
            <person name="Lawson D."/>
            <person name="Pakpour N."/>
            <person name="Arensburger P."/>
            <person name="Davidson V.L."/>
            <person name="Eiglmeier K."/>
            <person name="Emrich S."/>
            <person name="George P."/>
            <person name="Kennedy R.C."/>
            <person name="Mane S.P."/>
            <person name="Maslen G."/>
            <person name="Oringanje C."/>
            <person name="Qi Y."/>
            <person name="Settlage R."/>
            <person name="Tojo M."/>
            <person name="Tubio J.M."/>
            <person name="Unger M.F."/>
            <person name="Wang B."/>
            <person name="Vernick K.D."/>
            <person name="Ribeiro J.M."/>
            <person name="James A.A."/>
            <person name="Michel K."/>
            <person name="Riehle M.A."/>
            <person name="Luckhart S."/>
            <person name="Sharakhov I.V."/>
            <person name="Tu Z."/>
        </authorList>
    </citation>
    <scope>NUCLEOTIDE SEQUENCE [LARGE SCALE GENOMIC DNA]</scope>
    <source>
        <strain evidence="3">Indian</strain>
    </source>
</reference>
<evidence type="ECO:0000313" key="2">
    <source>
        <dbReference type="EnsemblMetazoa" id="ASTEI05844-PA"/>
    </source>
</evidence>
<evidence type="ECO:0000313" key="3">
    <source>
        <dbReference type="Proteomes" id="UP000076408"/>
    </source>
</evidence>
<keyword evidence="1" id="KW-0732">Signal</keyword>
<proteinExistence type="predicted"/>
<reference evidence="2" key="2">
    <citation type="submission" date="2020-05" db="UniProtKB">
        <authorList>
            <consortium name="EnsemblMetazoa"/>
        </authorList>
    </citation>
    <scope>IDENTIFICATION</scope>
    <source>
        <strain evidence="2">Indian</strain>
    </source>
</reference>
<accession>A0A182YBK8</accession>
<dbReference type="EnsemblMetazoa" id="ASTEI05844-RA">
    <property type="protein sequence ID" value="ASTEI05844-PA"/>
    <property type="gene ID" value="ASTEI05844"/>
</dbReference>
<dbReference type="VEuPathDB" id="VectorBase:ASTEI05844"/>
<dbReference type="SMART" id="SM00697">
    <property type="entry name" value="DM8"/>
    <property type="match status" value="1"/>
</dbReference>
<keyword evidence="3" id="KW-1185">Reference proteome</keyword>
<dbReference type="Pfam" id="PF06477">
    <property type="entry name" value="DUF1091"/>
    <property type="match status" value="1"/>
</dbReference>
<evidence type="ECO:0008006" key="4">
    <source>
        <dbReference type="Google" id="ProtNLM"/>
    </source>
</evidence>
<protein>
    <recommendedName>
        <fullName evidence="4">MD-2-related lipid-recognition domain-containing protein</fullName>
    </recommendedName>
</protein>
<dbReference type="InterPro" id="IPR036846">
    <property type="entry name" value="GM2-AP_sf"/>
</dbReference>
<sequence>MADKPSTIARGSLGAIKWRRTVAFSFIVEIEMFNSSQKWMWRNVAILVAFACMIAGKILITKVDYTSNPDYLTMKVQVNNETEGSTVDVDGNLFLDVAQGVFVNIELDSKMDGEYMTMIGTSKELCSKEDTGMDPVVPLLNEELEKFGNLSFNCPFDKGYYRIRKFRMSNDHMLVKMVPAGEYIVKMDLQHQHTNDTEKVPVFKLSFYFEIS</sequence>
<dbReference type="Proteomes" id="UP000076408">
    <property type="component" value="Unassembled WGS sequence"/>
</dbReference>
<name>A0A182YBK8_ANOST</name>
<dbReference type="OMA" id="GAWRSFK"/>